<evidence type="ECO:0000259" key="2">
    <source>
        <dbReference type="Pfam" id="PF03372"/>
    </source>
</evidence>
<feature type="region of interest" description="Disordered" evidence="1">
    <location>
        <begin position="819"/>
        <end position="851"/>
    </location>
</feature>
<accession>A0ABR9V3C9</accession>
<keyword evidence="4" id="KW-0255">Endonuclease</keyword>
<keyword evidence="5" id="KW-1185">Reference proteome</keyword>
<sequence>MSTISLNGLRYEQDFNGLVNGGSTGDVLPVGWFFLETGNNANLTYGVSDGSSNSGNTYSYGATDSDDRAFGTLLSGSLIPTIGASFTNNSGFTITGLEITYRGEQWRLGSNSRTTPDRLDFQYSLDATSLDSGAWVDVDALDFVAPVTTGDGGAKDGNENFLEISDIISGIEVEDGETFWLRWSDFNASGPDDGLAIDDFSIIPVDGEEDIDPEIPEDPVEVPITRISAIQGDGMVSPLINEVVTIEAIALGDFQSSDGNSNLRGFYVQEEDGDVDNNPLTSEGLFIFDDNFGVDVNVGDLVRVTGTVAEFTTGTSSLTQLRSITDVTVVSENNPLPTPIEITFPLNDPSDLEAFEGMLVTIPTTLTVTEHFQLGRFGQVVLSSNGDTNQNDTDGRLDQFTQFNDPSVDGFNAYQQEIAKRRIVVDDGLTVQNPDPIINGRGEMPLSPTNTLRGGDTVTNLTGILDDRFGASNIGNYRIQPTAPIDFQATNPRPTEIPDVGGRLKVASFNVLNYFNGDGAGDFSGEEQRGADNLQEFERQRDKIISAITGLNADVIGLVEIENDGYGDDSAIQDLIDGLNAVEGAGTYAFVDPGTSNLGLDAIAVGFIYKTNSVKIADGSNIAILDTGAFDPINIARNRVPLAVTFEELATGEKFTAVTNHFKSKGSSGLSDTNDPNFDQGDGQGFWNDIRTQASQDLADWLATNPTGINDSDVLILGDLNAYAQEDPITTLENEGYQNLVSNSSYSFVFDGQWGTLDYALATDSMTNQVTGAQKWHINADEPNVLDYNTNFKSENQISSLYDDSPFRSSDHDPVIVGLTLGNTTSGPGGAGSGSPNTPSQENPQPFTPARNPLIDRVLTFSQDNVQILYIPLTGRPADPQGLGFWGSAIGENDIRYSPSAGDSLLNLPQRQTIAYQNIINDFANSSEVVRLFGENDNLFAINLIYNNAFNRPVEQEGLNYWNNALETGDVTLANLALEVALGASGSDVTVLSNKVVGAELFIERLQSLGITSRYFGEEAEIIGFEFLSSVGNTSPTESQIDDFINRLPVI</sequence>
<reference evidence="4 5" key="1">
    <citation type="submission" date="2020-10" db="EMBL/GenBank/DDBJ databases">
        <authorList>
            <person name="Castelo-Branco R."/>
            <person name="Eusebio N."/>
            <person name="Adriana R."/>
            <person name="Vieira A."/>
            <person name="Brugerolle De Fraissinette N."/>
            <person name="Rezende De Castro R."/>
            <person name="Schneider M.P."/>
            <person name="Vasconcelos V."/>
            <person name="Leao P.N."/>
        </authorList>
    </citation>
    <scope>NUCLEOTIDE SEQUENCE [LARGE SCALE GENOMIC DNA]</scope>
    <source>
        <strain evidence="4 5">LEGE 03274</strain>
    </source>
</reference>
<dbReference type="Gene3D" id="3.60.10.10">
    <property type="entry name" value="Endonuclease/exonuclease/phosphatase"/>
    <property type="match status" value="1"/>
</dbReference>
<evidence type="ECO:0000259" key="3">
    <source>
        <dbReference type="Pfam" id="PF13946"/>
    </source>
</evidence>
<dbReference type="InterPro" id="IPR025282">
    <property type="entry name" value="DUF4214"/>
</dbReference>
<organism evidence="4 5">
    <name type="scientific">Cyanobacterium stanieri LEGE 03274</name>
    <dbReference type="NCBI Taxonomy" id="1828756"/>
    <lineage>
        <taxon>Bacteria</taxon>
        <taxon>Bacillati</taxon>
        <taxon>Cyanobacteriota</taxon>
        <taxon>Cyanophyceae</taxon>
        <taxon>Oscillatoriophycideae</taxon>
        <taxon>Chroococcales</taxon>
        <taxon>Geminocystaceae</taxon>
        <taxon>Cyanobacterium</taxon>
    </lineage>
</organism>
<dbReference type="PANTHER" id="PTHR42834:SF1">
    <property type="entry name" value="ENDONUCLEASE_EXONUCLEASE_PHOSPHATASE FAMILY PROTEIN (AFU_ORTHOLOGUE AFUA_3G09210)"/>
    <property type="match status" value="1"/>
</dbReference>
<feature type="domain" description="DUF4214" evidence="3">
    <location>
        <begin position="922"/>
        <end position="978"/>
    </location>
</feature>
<protein>
    <submittedName>
        <fullName evidence="4">ExeM/NucH family extracellular endonuclease</fullName>
    </submittedName>
</protein>
<dbReference type="InterPro" id="IPR047971">
    <property type="entry name" value="ExeM-like"/>
</dbReference>
<gene>
    <name evidence="4" type="ORF">IQ215_05020</name>
</gene>
<dbReference type="PANTHER" id="PTHR42834">
    <property type="entry name" value="ENDONUCLEASE/EXONUCLEASE/PHOSPHATASE FAMILY PROTEIN (AFU_ORTHOLOGUE AFUA_3G09210)"/>
    <property type="match status" value="1"/>
</dbReference>
<keyword evidence="4" id="KW-0540">Nuclease</keyword>
<evidence type="ECO:0000256" key="1">
    <source>
        <dbReference type="SAM" id="MobiDB-lite"/>
    </source>
</evidence>
<comment type="caution">
    <text evidence="4">The sequence shown here is derived from an EMBL/GenBank/DDBJ whole genome shotgun (WGS) entry which is preliminary data.</text>
</comment>
<dbReference type="CDD" id="cd04486">
    <property type="entry name" value="YhcR_OBF_like"/>
    <property type="match status" value="1"/>
</dbReference>
<dbReference type="CDD" id="cd10283">
    <property type="entry name" value="MnuA_DNase1-like"/>
    <property type="match status" value="1"/>
</dbReference>
<feature type="domain" description="Endonuclease/exonuclease/phosphatase" evidence="2">
    <location>
        <begin position="508"/>
        <end position="812"/>
    </location>
</feature>
<evidence type="ECO:0000313" key="5">
    <source>
        <dbReference type="Proteomes" id="UP000654604"/>
    </source>
</evidence>
<evidence type="ECO:0000313" key="4">
    <source>
        <dbReference type="EMBL" id="MBE9222054.1"/>
    </source>
</evidence>
<dbReference type="RefSeq" id="WP_193800212.1">
    <property type="nucleotide sequence ID" value="NZ_JADEWC010000007.1"/>
</dbReference>
<dbReference type="Pfam" id="PF13946">
    <property type="entry name" value="DUF4214"/>
    <property type="match status" value="1"/>
</dbReference>
<dbReference type="Pfam" id="PF03372">
    <property type="entry name" value="Exo_endo_phos"/>
    <property type="match status" value="1"/>
</dbReference>
<dbReference type="InterPro" id="IPR036691">
    <property type="entry name" value="Endo/exonu/phosph_ase_sf"/>
</dbReference>
<dbReference type="Proteomes" id="UP000654604">
    <property type="component" value="Unassembled WGS sequence"/>
</dbReference>
<dbReference type="NCBIfam" id="NF033681">
    <property type="entry name" value="ExeM_NucH_DNase"/>
    <property type="match status" value="1"/>
</dbReference>
<dbReference type="InterPro" id="IPR005135">
    <property type="entry name" value="Endo/exonuclease/phosphatase"/>
</dbReference>
<dbReference type="SUPFAM" id="SSF56219">
    <property type="entry name" value="DNase I-like"/>
    <property type="match status" value="1"/>
</dbReference>
<dbReference type="EMBL" id="JADEWC010000007">
    <property type="protein sequence ID" value="MBE9222054.1"/>
    <property type="molecule type" value="Genomic_DNA"/>
</dbReference>
<keyword evidence="4" id="KW-0378">Hydrolase</keyword>
<proteinExistence type="predicted"/>
<name>A0ABR9V3C9_9CHRO</name>
<dbReference type="GO" id="GO:0004519">
    <property type="term" value="F:endonuclease activity"/>
    <property type="evidence" value="ECO:0007669"/>
    <property type="project" value="UniProtKB-KW"/>
</dbReference>